<dbReference type="OrthoDB" id="4326612at2"/>
<dbReference type="RefSeq" id="WP_138668629.1">
    <property type="nucleotide sequence ID" value="NZ_VCKY01000089.1"/>
</dbReference>
<evidence type="ECO:0000313" key="13">
    <source>
        <dbReference type="Proteomes" id="UP000309128"/>
    </source>
</evidence>
<evidence type="ECO:0000259" key="11">
    <source>
        <dbReference type="PROSITE" id="PS50893"/>
    </source>
</evidence>
<evidence type="ECO:0000256" key="1">
    <source>
        <dbReference type="ARBA" id="ARBA00004202"/>
    </source>
</evidence>
<evidence type="ECO:0000256" key="6">
    <source>
        <dbReference type="ARBA" id="ARBA00022741"/>
    </source>
</evidence>
<evidence type="ECO:0000256" key="10">
    <source>
        <dbReference type="SAM" id="MobiDB-lite"/>
    </source>
</evidence>
<dbReference type="GO" id="GO:0005524">
    <property type="term" value="F:ATP binding"/>
    <property type="evidence" value="ECO:0007669"/>
    <property type="project" value="UniProtKB-KW"/>
</dbReference>
<dbReference type="InterPro" id="IPR050107">
    <property type="entry name" value="ABC_carbohydrate_import_ATPase"/>
</dbReference>
<dbReference type="EMBL" id="VCKY01000089">
    <property type="protein sequence ID" value="TMR16508.1"/>
    <property type="molecule type" value="Genomic_DNA"/>
</dbReference>
<protein>
    <submittedName>
        <fullName evidence="12">Sugar ABC transporter ATP-binding protein</fullName>
    </submittedName>
</protein>
<evidence type="ECO:0000256" key="2">
    <source>
        <dbReference type="ARBA" id="ARBA00022448"/>
    </source>
</evidence>
<proteinExistence type="predicted"/>
<keyword evidence="5" id="KW-0677">Repeat</keyword>
<dbReference type="CDD" id="cd03215">
    <property type="entry name" value="ABC_Carb_Monos_II"/>
    <property type="match status" value="1"/>
</dbReference>
<evidence type="ECO:0000256" key="9">
    <source>
        <dbReference type="ARBA" id="ARBA00023136"/>
    </source>
</evidence>
<dbReference type="SUPFAM" id="SSF52540">
    <property type="entry name" value="P-loop containing nucleoside triphosphate hydrolases"/>
    <property type="match status" value="2"/>
</dbReference>
<keyword evidence="7 12" id="KW-0067">ATP-binding</keyword>
<dbReference type="GO" id="GO:0005886">
    <property type="term" value="C:plasma membrane"/>
    <property type="evidence" value="ECO:0007669"/>
    <property type="project" value="UniProtKB-SubCell"/>
</dbReference>
<dbReference type="AlphaFoldDB" id="A0A5S4FY96"/>
<feature type="domain" description="ABC transporter" evidence="11">
    <location>
        <begin position="26"/>
        <end position="264"/>
    </location>
</feature>
<organism evidence="12 13">
    <name type="scientific">Nonomuraea turkmeniaca</name>
    <dbReference type="NCBI Taxonomy" id="103838"/>
    <lineage>
        <taxon>Bacteria</taxon>
        <taxon>Bacillati</taxon>
        <taxon>Actinomycetota</taxon>
        <taxon>Actinomycetes</taxon>
        <taxon>Streptosporangiales</taxon>
        <taxon>Streptosporangiaceae</taxon>
        <taxon>Nonomuraea</taxon>
    </lineage>
</organism>
<dbReference type="Pfam" id="PF00005">
    <property type="entry name" value="ABC_tran"/>
    <property type="match status" value="2"/>
</dbReference>
<feature type="domain" description="ABC transporter" evidence="11">
    <location>
        <begin position="274"/>
        <end position="518"/>
    </location>
</feature>
<dbReference type="CDD" id="cd03216">
    <property type="entry name" value="ABC_Carb_Monos_I"/>
    <property type="match status" value="1"/>
</dbReference>
<sequence length="520" mass="55524">MNADALFRHSPDGAHPPPPGGAHAAIAVEGLVKRYPGVLALDGVDLSMAAGEVRALLGKNGAGKSTLVKILCGAVRPDAGRIHIGGRQVELASPAVARERGIVTVHQELSLVPELSVAENILLGRWRAAGTRGGLVSPAALVRHVGRFLDDLRLELDPRAKVGQLSVAEQQTVEIARALSYGGKLLILDEPTSSLPAAEVDRLLILVRRLAETGLAVIYVSHRMDEIPRVADSITVLRDGRHVATRPVGDVTTAEIVEMMTGRTATSRRRPKRKASERVVLSVSRLRSGDRVRDVSFDLHQGEILGIVGLLGSGRTELFRCLYGLSGRESGSVKLNGQPLRPRTPRQAIDAGLGFAPEDRKKEGLALGMAVSVNVTLSSPRSISVAGLLSRRKEQRVAEATRTRLAIKTPALRTAVGTLSGGNQQKVILGKCLNARVRVLLLDEPTRGVDVEAKEHIYALLRDLADEGTGIVVVSSEIEELFLVCDRLLVLNSGRVVLDRGVADTDLPAVMAAAMEGDAR</sequence>
<feature type="region of interest" description="Disordered" evidence="10">
    <location>
        <begin position="1"/>
        <end position="21"/>
    </location>
</feature>
<comment type="subcellular location">
    <subcellularLocation>
        <location evidence="1">Cell membrane</location>
        <topology evidence="1">Peripheral membrane protein</topology>
    </subcellularLocation>
</comment>
<name>A0A5S4FY96_9ACTN</name>
<keyword evidence="6" id="KW-0547">Nucleotide-binding</keyword>
<dbReference type="InterPro" id="IPR003439">
    <property type="entry name" value="ABC_transporter-like_ATP-bd"/>
</dbReference>
<dbReference type="Gene3D" id="3.40.50.300">
    <property type="entry name" value="P-loop containing nucleotide triphosphate hydrolases"/>
    <property type="match status" value="2"/>
</dbReference>
<comment type="caution">
    <text evidence="12">The sequence shown here is derived from an EMBL/GenBank/DDBJ whole genome shotgun (WGS) entry which is preliminary data.</text>
</comment>
<accession>A0A5S4FY96</accession>
<feature type="compositionally biased region" description="Basic and acidic residues" evidence="10">
    <location>
        <begin position="1"/>
        <end position="12"/>
    </location>
</feature>
<keyword evidence="8" id="KW-1278">Translocase</keyword>
<evidence type="ECO:0000256" key="8">
    <source>
        <dbReference type="ARBA" id="ARBA00022967"/>
    </source>
</evidence>
<dbReference type="PROSITE" id="PS00211">
    <property type="entry name" value="ABC_TRANSPORTER_1"/>
    <property type="match status" value="1"/>
</dbReference>
<keyword evidence="9" id="KW-0472">Membrane</keyword>
<dbReference type="FunFam" id="3.40.50.300:FF:000127">
    <property type="entry name" value="Ribose import ATP-binding protein RbsA"/>
    <property type="match status" value="1"/>
</dbReference>
<keyword evidence="2" id="KW-0813">Transport</keyword>
<dbReference type="InterPro" id="IPR027417">
    <property type="entry name" value="P-loop_NTPase"/>
</dbReference>
<dbReference type="InterPro" id="IPR003593">
    <property type="entry name" value="AAA+_ATPase"/>
</dbReference>
<evidence type="ECO:0000256" key="5">
    <source>
        <dbReference type="ARBA" id="ARBA00022737"/>
    </source>
</evidence>
<dbReference type="InterPro" id="IPR017871">
    <property type="entry name" value="ABC_transporter-like_CS"/>
</dbReference>
<dbReference type="PANTHER" id="PTHR43790">
    <property type="entry name" value="CARBOHYDRATE TRANSPORT ATP-BINDING PROTEIN MG119-RELATED"/>
    <property type="match status" value="1"/>
</dbReference>
<keyword evidence="13" id="KW-1185">Reference proteome</keyword>
<evidence type="ECO:0000256" key="4">
    <source>
        <dbReference type="ARBA" id="ARBA00022597"/>
    </source>
</evidence>
<reference evidence="12 13" key="1">
    <citation type="submission" date="2019-05" db="EMBL/GenBank/DDBJ databases">
        <title>Draft genome sequence of Nonomuraea turkmeniaca DSM 43926.</title>
        <authorList>
            <person name="Saricaoglu S."/>
            <person name="Isik K."/>
        </authorList>
    </citation>
    <scope>NUCLEOTIDE SEQUENCE [LARGE SCALE GENOMIC DNA]</scope>
    <source>
        <strain evidence="12 13">DSM 43926</strain>
    </source>
</reference>
<dbReference type="PANTHER" id="PTHR43790:SF3">
    <property type="entry name" value="D-ALLOSE IMPORT ATP-BINDING PROTEIN ALSA-RELATED"/>
    <property type="match status" value="1"/>
</dbReference>
<dbReference type="PROSITE" id="PS50893">
    <property type="entry name" value="ABC_TRANSPORTER_2"/>
    <property type="match status" value="2"/>
</dbReference>
<evidence type="ECO:0000313" key="12">
    <source>
        <dbReference type="EMBL" id="TMR16508.1"/>
    </source>
</evidence>
<dbReference type="SMART" id="SM00382">
    <property type="entry name" value="AAA"/>
    <property type="match status" value="2"/>
</dbReference>
<keyword evidence="4" id="KW-0762">Sugar transport</keyword>
<keyword evidence="3" id="KW-1003">Cell membrane</keyword>
<dbReference type="GO" id="GO:0016887">
    <property type="term" value="F:ATP hydrolysis activity"/>
    <property type="evidence" value="ECO:0007669"/>
    <property type="project" value="InterPro"/>
</dbReference>
<dbReference type="Proteomes" id="UP000309128">
    <property type="component" value="Unassembled WGS sequence"/>
</dbReference>
<evidence type="ECO:0000256" key="7">
    <source>
        <dbReference type="ARBA" id="ARBA00022840"/>
    </source>
</evidence>
<evidence type="ECO:0000256" key="3">
    <source>
        <dbReference type="ARBA" id="ARBA00022475"/>
    </source>
</evidence>
<gene>
    <name evidence="12" type="ORF">ETD86_25200</name>
</gene>